<protein>
    <recommendedName>
        <fullName evidence="4">Transposase domain-containing protein</fullName>
    </recommendedName>
</protein>
<feature type="region of interest" description="Disordered" evidence="1">
    <location>
        <begin position="29"/>
        <end position="53"/>
    </location>
</feature>
<dbReference type="Proteomes" id="UP000324632">
    <property type="component" value="Chromosome 7"/>
</dbReference>
<keyword evidence="3" id="KW-1185">Reference proteome</keyword>
<gene>
    <name evidence="2" type="ORF">E1301_Tti021299</name>
</gene>
<accession>A0A5A9PD11</accession>
<comment type="caution">
    <text evidence="2">The sequence shown here is derived from an EMBL/GenBank/DDBJ whole genome shotgun (WGS) entry which is preliminary data.</text>
</comment>
<organism evidence="2 3">
    <name type="scientific">Triplophysa tibetana</name>
    <dbReference type="NCBI Taxonomy" id="1572043"/>
    <lineage>
        <taxon>Eukaryota</taxon>
        <taxon>Metazoa</taxon>
        <taxon>Chordata</taxon>
        <taxon>Craniata</taxon>
        <taxon>Vertebrata</taxon>
        <taxon>Euteleostomi</taxon>
        <taxon>Actinopterygii</taxon>
        <taxon>Neopterygii</taxon>
        <taxon>Teleostei</taxon>
        <taxon>Ostariophysi</taxon>
        <taxon>Cypriniformes</taxon>
        <taxon>Nemacheilidae</taxon>
        <taxon>Triplophysa</taxon>
    </lineage>
</organism>
<evidence type="ECO:0008006" key="4">
    <source>
        <dbReference type="Google" id="ProtNLM"/>
    </source>
</evidence>
<name>A0A5A9PD11_9TELE</name>
<proteinExistence type="predicted"/>
<evidence type="ECO:0000313" key="2">
    <source>
        <dbReference type="EMBL" id="KAA0718736.1"/>
    </source>
</evidence>
<dbReference type="EMBL" id="SOYY01000007">
    <property type="protein sequence ID" value="KAA0718736.1"/>
    <property type="molecule type" value="Genomic_DNA"/>
</dbReference>
<reference evidence="2 3" key="1">
    <citation type="journal article" date="2019" name="Mol. Ecol. Resour.">
        <title>Chromosome-level genome assembly of Triplophysa tibetana, a fish adapted to the harsh high-altitude environment of the Tibetan Plateau.</title>
        <authorList>
            <person name="Yang X."/>
            <person name="Liu H."/>
            <person name="Ma Z."/>
            <person name="Zou Y."/>
            <person name="Zou M."/>
            <person name="Mao Y."/>
            <person name="Li X."/>
            <person name="Wang H."/>
            <person name="Chen T."/>
            <person name="Wang W."/>
            <person name="Yang R."/>
        </authorList>
    </citation>
    <scope>NUCLEOTIDE SEQUENCE [LARGE SCALE GENOMIC DNA]</scope>
    <source>
        <strain evidence="2">TTIB1903HZAU</strain>
        <tissue evidence="2">Muscle</tissue>
    </source>
</reference>
<dbReference type="PANTHER" id="PTHR46579:SF1">
    <property type="entry name" value="F5_8 TYPE C DOMAIN-CONTAINING PROTEIN"/>
    <property type="match status" value="1"/>
</dbReference>
<sequence length="916" mass="104659">MIQLELHIFKKNRMAQKYNSRWRRKVKSQQNTCKRYRRKDTQGQENREATNWRSDDCSTEQVTRSANLEDSSNTNVCNIHYANHSSQCYGHTSEMHHSGLNVESEPEQPIYMDTFPEHLPEFVEKGTLDDNVLFDEDFSIDDDLSFEDSFELNQEEGTELESSTNTVDHPLYRNAQISVAESLLLIMTFANRHKITGKALSDLLTLISLHCPSDTQTECLKNLHKFKQFFVDPSSLLLHTYCSSCFMIVESTDTQCKTCEANVLMEGSTSYFIEVPIEAQLKRLFAQEGFEEKLKFRFNRHKKCQDSIEEIYDGKTYQKLTTCNGPLSDSRNILFMWNTDGIPIFKSSKFSVWPFYCVINELNFSERTKRENMIFAGVWFGDSKPSMLTFLEPLCGTLNKIEREGISLQFAGAPEPFICKAFTIAGTCDLPAKALVLNTVQFNGHFGCLKCEQPGQTVKTGERGHVHAFPFQKTDPKGPPRTHKGFVDYAKMAYDSKSVVRGVKGPTFLTRLTSYDLVLGTGIDYMHSVLLGVMRLLMFLWFSTEFSRCAFSMVRSIKEVDKRLEEIRPPFMIRFPRSVSSHRMFFKASEYRSILLFFGQVVFRGILAGLYYNHFLLLSEAIFILLMESITPAQIDHAEKLLWNFCSQMSGLYGERYMTANLHLLVHLADSVRALGPLWTHSCFHFEDKNGYLLRLIHGTQNIPAQMVNAVKTIQSLPSITQNIKLNIVTTEFLARMTNSNSYQPSNVVNIVSMLGASFNRCLETDDIFLLEQFLGQALHSNVVKAYNRAQIGKIIYTSQQYVKTKRRNNYTVLFCDGAQIKYGQIKLLCSYKEPNEGQNEIKLAFLNEFAVASINLLQDTLTGGTCFHIVTLLEVPVRKTVVGLESILAKLMCIDLFSMPGIVFAAHFPNKLERD</sequence>
<dbReference type="PANTHER" id="PTHR46579">
    <property type="entry name" value="F5/8 TYPE C DOMAIN-CONTAINING PROTEIN-RELATED"/>
    <property type="match status" value="1"/>
</dbReference>
<feature type="compositionally biased region" description="Basic and acidic residues" evidence="1">
    <location>
        <begin position="39"/>
        <end position="53"/>
    </location>
</feature>
<evidence type="ECO:0000256" key="1">
    <source>
        <dbReference type="SAM" id="MobiDB-lite"/>
    </source>
</evidence>
<dbReference type="Pfam" id="PF02992">
    <property type="entry name" value="Transposase_21"/>
    <property type="match status" value="1"/>
</dbReference>
<dbReference type="AlphaFoldDB" id="A0A5A9PD11"/>
<evidence type="ECO:0000313" key="3">
    <source>
        <dbReference type="Proteomes" id="UP000324632"/>
    </source>
</evidence>
<dbReference type="InterPro" id="IPR004242">
    <property type="entry name" value="Transposase_21"/>
</dbReference>